<dbReference type="PANTHER" id="PTHR43540">
    <property type="entry name" value="PEROXYUREIDOACRYLATE/UREIDOACRYLATE AMIDOHYDROLASE-RELATED"/>
    <property type="match status" value="1"/>
</dbReference>
<name>A0AAJ0AKR5_9PEZI</name>
<evidence type="ECO:0000313" key="4">
    <source>
        <dbReference type="EMBL" id="KAK1675694.1"/>
    </source>
</evidence>
<reference evidence="4" key="1">
    <citation type="submission" date="2021-06" db="EMBL/GenBank/DDBJ databases">
        <title>Comparative genomics, transcriptomics and evolutionary studies reveal genomic signatures of adaptation to plant cell wall in hemibiotrophic fungi.</title>
        <authorList>
            <consortium name="DOE Joint Genome Institute"/>
            <person name="Baroncelli R."/>
            <person name="Diaz J.F."/>
            <person name="Benocci T."/>
            <person name="Peng M."/>
            <person name="Battaglia E."/>
            <person name="Haridas S."/>
            <person name="Andreopoulos W."/>
            <person name="Labutti K."/>
            <person name="Pangilinan J."/>
            <person name="Floch G.L."/>
            <person name="Makela M.R."/>
            <person name="Henrissat B."/>
            <person name="Grigoriev I.V."/>
            <person name="Crouch J.A."/>
            <person name="De Vries R.P."/>
            <person name="Sukno S.A."/>
            <person name="Thon M.R."/>
        </authorList>
    </citation>
    <scope>NUCLEOTIDE SEQUENCE</scope>
    <source>
        <strain evidence="4">CBS 193.32</strain>
    </source>
</reference>
<sequence length="209" mass="22782">MAPPNTAIVLVDPYNDFLHHEGKIYPSVKESLQATDTNANLRTLVAAARKQKLPIFYALHKTWKEGNYAGWSHLTSSHKGLGAGHGFEEGSWGAEILEGLEPDVVGNGDVIASRHWNNSGFANTDLNYQLRQRGVTHLVMAGMVANTCLESTARDARELGFHVTLLTDATAGFTTAGKDAATNLIWPLIVENVTTVGDWVRESETKARV</sequence>
<dbReference type="GO" id="GO:0016787">
    <property type="term" value="F:hydrolase activity"/>
    <property type="evidence" value="ECO:0007669"/>
    <property type="project" value="UniProtKB-KW"/>
</dbReference>
<evidence type="ECO:0000259" key="3">
    <source>
        <dbReference type="Pfam" id="PF00857"/>
    </source>
</evidence>
<dbReference type="GeneID" id="85459413"/>
<protein>
    <submittedName>
        <fullName evidence="4">Isochorismatase-like protein</fullName>
    </submittedName>
</protein>
<evidence type="ECO:0000256" key="1">
    <source>
        <dbReference type="ARBA" id="ARBA00006336"/>
    </source>
</evidence>
<accession>A0AAJ0AKR5</accession>
<keyword evidence="2" id="KW-0378">Hydrolase</keyword>
<comment type="caution">
    <text evidence="4">The sequence shown here is derived from an EMBL/GenBank/DDBJ whole genome shotgun (WGS) entry which is preliminary data.</text>
</comment>
<comment type="similarity">
    <text evidence="1">Belongs to the isochorismatase family.</text>
</comment>
<dbReference type="InterPro" id="IPR050272">
    <property type="entry name" value="Isochorismatase-like_hydrls"/>
</dbReference>
<dbReference type="Pfam" id="PF00857">
    <property type="entry name" value="Isochorismatase"/>
    <property type="match status" value="1"/>
</dbReference>
<evidence type="ECO:0000313" key="5">
    <source>
        <dbReference type="Proteomes" id="UP001224890"/>
    </source>
</evidence>
<dbReference type="PANTHER" id="PTHR43540:SF16">
    <property type="entry name" value="ISOCHORISMATASE-LIKE DOMAIN-CONTAINING PROTEIN"/>
    <property type="match status" value="1"/>
</dbReference>
<dbReference type="RefSeq" id="XP_060429697.1">
    <property type="nucleotide sequence ID" value="XM_060574887.1"/>
</dbReference>
<gene>
    <name evidence="4" type="ORF">BDP55DRAFT_663464</name>
</gene>
<dbReference type="EMBL" id="JAHMHR010000020">
    <property type="protein sequence ID" value="KAK1675694.1"/>
    <property type="molecule type" value="Genomic_DNA"/>
</dbReference>
<evidence type="ECO:0000256" key="2">
    <source>
        <dbReference type="ARBA" id="ARBA00022801"/>
    </source>
</evidence>
<proteinExistence type="inferred from homology"/>
<dbReference type="CDD" id="cd00431">
    <property type="entry name" value="cysteine_hydrolases"/>
    <property type="match status" value="1"/>
</dbReference>
<feature type="domain" description="Isochorismatase-like" evidence="3">
    <location>
        <begin position="6"/>
        <end position="186"/>
    </location>
</feature>
<dbReference type="AlphaFoldDB" id="A0AAJ0AKR5"/>
<dbReference type="InterPro" id="IPR000868">
    <property type="entry name" value="Isochorismatase-like_dom"/>
</dbReference>
<dbReference type="Proteomes" id="UP001224890">
    <property type="component" value="Unassembled WGS sequence"/>
</dbReference>
<dbReference type="SUPFAM" id="SSF52499">
    <property type="entry name" value="Isochorismatase-like hydrolases"/>
    <property type="match status" value="1"/>
</dbReference>
<dbReference type="InterPro" id="IPR036380">
    <property type="entry name" value="Isochorismatase-like_sf"/>
</dbReference>
<keyword evidence="5" id="KW-1185">Reference proteome</keyword>
<dbReference type="Gene3D" id="3.40.50.850">
    <property type="entry name" value="Isochorismatase-like"/>
    <property type="match status" value="1"/>
</dbReference>
<organism evidence="4 5">
    <name type="scientific">Colletotrichum godetiae</name>
    <dbReference type="NCBI Taxonomy" id="1209918"/>
    <lineage>
        <taxon>Eukaryota</taxon>
        <taxon>Fungi</taxon>
        <taxon>Dikarya</taxon>
        <taxon>Ascomycota</taxon>
        <taxon>Pezizomycotina</taxon>
        <taxon>Sordariomycetes</taxon>
        <taxon>Hypocreomycetidae</taxon>
        <taxon>Glomerellales</taxon>
        <taxon>Glomerellaceae</taxon>
        <taxon>Colletotrichum</taxon>
        <taxon>Colletotrichum acutatum species complex</taxon>
    </lineage>
</organism>